<evidence type="ECO:0000313" key="1">
    <source>
        <dbReference type="EMBL" id="GLR14204.1"/>
    </source>
</evidence>
<comment type="caution">
    <text evidence="1">The sequence shown here is derived from an EMBL/GenBank/DDBJ whole genome shotgun (WGS) entry which is preliminary data.</text>
</comment>
<protein>
    <submittedName>
        <fullName evidence="1">Uncharacterized protein</fullName>
    </submittedName>
</protein>
<gene>
    <name evidence="1" type="ORF">GCM10007907_29940</name>
</gene>
<reference evidence="2" key="1">
    <citation type="journal article" date="2019" name="Int. J. Syst. Evol. Microbiol.">
        <title>The Global Catalogue of Microorganisms (GCM) 10K type strain sequencing project: providing services to taxonomists for standard genome sequencing and annotation.</title>
        <authorList>
            <consortium name="The Broad Institute Genomics Platform"/>
            <consortium name="The Broad Institute Genome Sequencing Center for Infectious Disease"/>
            <person name="Wu L."/>
            <person name="Ma J."/>
        </authorList>
    </citation>
    <scope>NUCLEOTIDE SEQUENCE [LARGE SCALE GENOMIC DNA]</scope>
    <source>
        <strain evidence="2">NBRC 110044</strain>
    </source>
</reference>
<dbReference type="Proteomes" id="UP001156706">
    <property type="component" value="Unassembled WGS sequence"/>
</dbReference>
<proteinExistence type="predicted"/>
<dbReference type="EMBL" id="BSOG01000003">
    <property type="protein sequence ID" value="GLR14204.1"/>
    <property type="molecule type" value="Genomic_DNA"/>
</dbReference>
<keyword evidence="2" id="KW-1185">Reference proteome</keyword>
<sequence length="69" mass="7386">MVAVVRGAGSTVQTIFALQERLHQMLAEGGIDALTNTGEQNGVKAFYSQPIYPVSQFRGHAGRALHCSV</sequence>
<organism evidence="1 2">
    <name type="scientific">Chitinimonas prasina</name>
    <dbReference type="NCBI Taxonomy" id="1434937"/>
    <lineage>
        <taxon>Bacteria</taxon>
        <taxon>Pseudomonadati</taxon>
        <taxon>Pseudomonadota</taxon>
        <taxon>Betaproteobacteria</taxon>
        <taxon>Neisseriales</taxon>
        <taxon>Chitinibacteraceae</taxon>
        <taxon>Chitinimonas</taxon>
    </lineage>
</organism>
<name>A0ABQ5YMR2_9NEIS</name>
<accession>A0ABQ5YMR2</accession>
<evidence type="ECO:0000313" key="2">
    <source>
        <dbReference type="Proteomes" id="UP001156706"/>
    </source>
</evidence>